<evidence type="ECO:0000256" key="1">
    <source>
        <dbReference type="SAM" id="SignalP"/>
    </source>
</evidence>
<dbReference type="Pfam" id="PF19271">
    <property type="entry name" value="Nis1"/>
    <property type="match status" value="1"/>
</dbReference>
<dbReference type="EMBL" id="LATX01000295">
    <property type="protein sequence ID" value="KTB46639.1"/>
    <property type="molecule type" value="Genomic_DNA"/>
</dbReference>
<keyword evidence="1" id="KW-0732">Signal</keyword>
<comment type="caution">
    <text evidence="2">The sequence shown here is derived from an EMBL/GenBank/DDBJ whole genome shotgun (WGS) entry which is preliminary data.</text>
</comment>
<protein>
    <submittedName>
        <fullName evidence="2">Uncharacterized protein</fullName>
    </submittedName>
</protein>
<name>A0A0W0GDJ9_MONRR</name>
<dbReference type="eggNOG" id="ENOG502T0B8">
    <property type="taxonomic scope" value="Eukaryota"/>
</dbReference>
<dbReference type="AlphaFoldDB" id="A0A0W0GDJ9"/>
<proteinExistence type="predicted"/>
<evidence type="ECO:0000313" key="2">
    <source>
        <dbReference type="EMBL" id="KTB46639.1"/>
    </source>
</evidence>
<sequence length="145" mass="15506">MKFFATTLSLALAATSVVAQRAYIAQPTMGSDVQAGSTITIEVDRPNFQSSALEVAVVLGIQSCTTATCRDPEEWFGPAMILYNGPYNPQYATPAGRLPPHQNFTVQIPETMAKGTAQINLAHFNMVGASLGPTLQFDSVQVNIV</sequence>
<gene>
    <name evidence="2" type="ORF">WG66_784</name>
</gene>
<organism evidence="2 3">
    <name type="scientific">Moniliophthora roreri</name>
    <name type="common">Frosty pod rot fungus</name>
    <name type="synonym">Monilia roreri</name>
    <dbReference type="NCBI Taxonomy" id="221103"/>
    <lineage>
        <taxon>Eukaryota</taxon>
        <taxon>Fungi</taxon>
        <taxon>Dikarya</taxon>
        <taxon>Basidiomycota</taxon>
        <taxon>Agaricomycotina</taxon>
        <taxon>Agaricomycetes</taxon>
        <taxon>Agaricomycetidae</taxon>
        <taxon>Agaricales</taxon>
        <taxon>Marasmiineae</taxon>
        <taxon>Marasmiaceae</taxon>
        <taxon>Moniliophthora</taxon>
    </lineage>
</organism>
<evidence type="ECO:0000313" key="3">
    <source>
        <dbReference type="Proteomes" id="UP000054988"/>
    </source>
</evidence>
<feature type="signal peptide" evidence="1">
    <location>
        <begin position="1"/>
        <end position="19"/>
    </location>
</feature>
<feature type="chain" id="PRO_5006902583" evidence="1">
    <location>
        <begin position="20"/>
        <end position="145"/>
    </location>
</feature>
<dbReference type="Proteomes" id="UP000054988">
    <property type="component" value="Unassembled WGS sequence"/>
</dbReference>
<accession>A0A0W0GDJ9</accession>
<dbReference type="InterPro" id="IPR045469">
    <property type="entry name" value="Nis1"/>
</dbReference>
<reference evidence="2 3" key="1">
    <citation type="submission" date="2015-12" db="EMBL/GenBank/DDBJ databases">
        <title>Draft genome sequence of Moniliophthora roreri, the causal agent of frosty pod rot of cacao.</title>
        <authorList>
            <person name="Aime M.C."/>
            <person name="Diaz-Valderrama J.R."/>
            <person name="Kijpornyongpan T."/>
            <person name="Phillips-Mora W."/>
        </authorList>
    </citation>
    <scope>NUCLEOTIDE SEQUENCE [LARGE SCALE GENOMIC DNA]</scope>
    <source>
        <strain evidence="2 3">MCA 2952</strain>
    </source>
</reference>